<dbReference type="Pfam" id="PF00096">
    <property type="entry name" value="zf-C2H2"/>
    <property type="match status" value="2"/>
</dbReference>
<dbReference type="InterPro" id="IPR013087">
    <property type="entry name" value="Znf_C2H2_type"/>
</dbReference>
<dbReference type="PROSITE" id="PS00028">
    <property type="entry name" value="ZINC_FINGER_C2H2_1"/>
    <property type="match status" value="2"/>
</dbReference>
<feature type="compositionally biased region" description="Low complexity" evidence="12">
    <location>
        <begin position="467"/>
        <end position="476"/>
    </location>
</feature>
<comment type="subcellular location">
    <subcellularLocation>
        <location evidence="1">Nucleus</location>
    </subcellularLocation>
</comment>
<feature type="region of interest" description="Disordered" evidence="12">
    <location>
        <begin position="654"/>
        <end position="746"/>
    </location>
</feature>
<dbReference type="SUPFAM" id="SSF57667">
    <property type="entry name" value="beta-beta-alpha zinc fingers"/>
    <property type="match status" value="1"/>
</dbReference>
<feature type="compositionally biased region" description="Basic and acidic residues" evidence="12">
    <location>
        <begin position="707"/>
        <end position="717"/>
    </location>
</feature>
<sequence length="806" mass="88389">MSPLPTSPTNPPQHPSPPSASSNTSNPLPADLYSLDKSRIPRPYKCPICDRAFYRLEHQTRHIRTHTGEKPHHCSHPGCDKKFSRSDELTRHARIHTHPTQRKKLKSLTVHPSDNREIHLSGSFLDPEMAQYHQSSTSSRHNIISAQAQPIYPASAFGQSFNPQHAFFEATEHQSSISSHTPSVGLSSEPDHSETEPRYTPVNSQHPTHPETLPYSPHPDRPVSSSHHPHPDYRYQQSPVPHHGAFETPISSPIYPIIPHTSSQHSSHLSQSAPSHLHYPQESSYSDQAHMSHVSMPLHAPIRVHHGLPSPADFARHDHSNRQADHTGPYETHSGAFAALEEHRQAEDPEYYLPRSRRGSSHHSSRPAKHLFSSHDDLVRHSHEVSNSHPHPHQRTHRHAFQPYSHASSANVSVTNSPISSHSELSDDEQPSRHHPPPFHFTPSTSPVLGSMRKLSLFRGRSTQATSVVPSAPSSPHYQSSRPESPVNLPPLLLAGPIIPMSDARVVSDGDVEMRGPTILARSSSTSSFSSTYPTRLQPWSHPAPKFESTIDSMTNKRCSSSSSSVYDHSRSHRASLQASSAPSSVIEPDSANHRGRLEDILNPGPALHRLNTFTEPRLTLPPLSSITRSCGPILAPLARPSLGAFCSPPTVEGTSSAYFKSRSAPASRVNSPPGSPIRLAPPQTLERSASLHRQLPSHVPSTPARPESRGSRRRDGGSIPRRKNKLGLQMTPIDQPGPECKSRSRPVSATFNQLNSNNFVLSDQTTWTSSSNGISLGLGVRGTRGSFSSSCGSSCGSERSESSLG</sequence>
<dbReference type="OrthoDB" id="654211at2759"/>
<feature type="compositionally biased region" description="Low complexity" evidence="12">
    <location>
        <begin position="249"/>
        <end position="278"/>
    </location>
</feature>
<keyword evidence="15" id="KW-1185">Reference proteome</keyword>
<evidence type="ECO:0000256" key="9">
    <source>
        <dbReference type="ARBA" id="ARBA00023242"/>
    </source>
</evidence>
<dbReference type="PROSITE" id="PS50157">
    <property type="entry name" value="ZINC_FINGER_C2H2_2"/>
    <property type="match status" value="2"/>
</dbReference>
<dbReference type="AlphaFoldDB" id="A0A9P6TC59"/>
<dbReference type="GO" id="GO:0005634">
    <property type="term" value="C:nucleus"/>
    <property type="evidence" value="ECO:0007669"/>
    <property type="project" value="UniProtKB-SubCell"/>
</dbReference>
<dbReference type="Proteomes" id="UP000886653">
    <property type="component" value="Unassembled WGS sequence"/>
</dbReference>
<feature type="compositionally biased region" description="Low complexity" evidence="12">
    <location>
        <begin position="523"/>
        <end position="532"/>
    </location>
</feature>
<evidence type="ECO:0000256" key="10">
    <source>
        <dbReference type="ARBA" id="ARBA00038023"/>
    </source>
</evidence>
<feature type="compositionally biased region" description="Low complexity" evidence="12">
    <location>
        <begin position="19"/>
        <end position="30"/>
    </location>
</feature>
<dbReference type="GO" id="GO:0008270">
    <property type="term" value="F:zinc ion binding"/>
    <property type="evidence" value="ECO:0007669"/>
    <property type="project" value="UniProtKB-KW"/>
</dbReference>
<feature type="region of interest" description="Disordered" evidence="12">
    <location>
        <begin position="548"/>
        <end position="591"/>
    </location>
</feature>
<evidence type="ECO:0000256" key="7">
    <source>
        <dbReference type="ARBA" id="ARBA00023125"/>
    </source>
</evidence>
<dbReference type="PANTHER" id="PTHR47428:SF1">
    <property type="entry name" value="REGULATORY PROTEIN MIG1-RELATED"/>
    <property type="match status" value="1"/>
</dbReference>
<dbReference type="Gene3D" id="3.30.160.60">
    <property type="entry name" value="Classic Zinc Finger"/>
    <property type="match status" value="2"/>
</dbReference>
<reference evidence="14" key="1">
    <citation type="submission" date="2013-11" db="EMBL/GenBank/DDBJ databases">
        <title>Genome sequence of the fusiform rust pathogen reveals effectors for host alternation and coevolution with pine.</title>
        <authorList>
            <consortium name="DOE Joint Genome Institute"/>
            <person name="Smith K."/>
            <person name="Pendleton A."/>
            <person name="Kubisiak T."/>
            <person name="Anderson C."/>
            <person name="Salamov A."/>
            <person name="Aerts A."/>
            <person name="Riley R."/>
            <person name="Clum A."/>
            <person name="Lindquist E."/>
            <person name="Ence D."/>
            <person name="Campbell M."/>
            <person name="Kronenberg Z."/>
            <person name="Feau N."/>
            <person name="Dhillon B."/>
            <person name="Hamelin R."/>
            <person name="Burleigh J."/>
            <person name="Smith J."/>
            <person name="Yandell M."/>
            <person name="Nelson C."/>
            <person name="Grigoriev I."/>
            <person name="Davis J."/>
        </authorList>
    </citation>
    <scope>NUCLEOTIDE SEQUENCE</scope>
    <source>
        <strain evidence="14">G11</strain>
    </source>
</reference>
<keyword evidence="4 11" id="KW-0863">Zinc-finger</keyword>
<dbReference type="GO" id="GO:0000433">
    <property type="term" value="P:carbon catabolite repression of transcription from RNA polymerase II promoter by glucose"/>
    <property type="evidence" value="ECO:0007669"/>
    <property type="project" value="TreeGrafter"/>
</dbReference>
<keyword evidence="6" id="KW-0805">Transcription regulation</keyword>
<feature type="compositionally biased region" description="Polar residues" evidence="12">
    <location>
        <begin position="575"/>
        <end position="584"/>
    </location>
</feature>
<feature type="compositionally biased region" description="Polar residues" evidence="12">
    <location>
        <begin position="173"/>
        <end position="186"/>
    </location>
</feature>
<organism evidence="14 15">
    <name type="scientific">Cronartium quercuum f. sp. fusiforme G11</name>
    <dbReference type="NCBI Taxonomy" id="708437"/>
    <lineage>
        <taxon>Eukaryota</taxon>
        <taxon>Fungi</taxon>
        <taxon>Dikarya</taxon>
        <taxon>Basidiomycota</taxon>
        <taxon>Pucciniomycotina</taxon>
        <taxon>Pucciniomycetes</taxon>
        <taxon>Pucciniales</taxon>
        <taxon>Coleosporiaceae</taxon>
        <taxon>Cronartium</taxon>
    </lineage>
</organism>
<evidence type="ECO:0000256" key="6">
    <source>
        <dbReference type="ARBA" id="ARBA00023015"/>
    </source>
</evidence>
<evidence type="ECO:0000256" key="8">
    <source>
        <dbReference type="ARBA" id="ARBA00023163"/>
    </source>
</evidence>
<proteinExistence type="inferred from homology"/>
<keyword evidence="3" id="KW-0677">Repeat</keyword>
<dbReference type="InterPro" id="IPR036236">
    <property type="entry name" value="Znf_C2H2_sf"/>
</dbReference>
<evidence type="ECO:0000256" key="5">
    <source>
        <dbReference type="ARBA" id="ARBA00022833"/>
    </source>
</evidence>
<comment type="similarity">
    <text evidence="10">Belongs to the creA/MIG C2H2-type zinc-finger protein family.</text>
</comment>
<dbReference type="GO" id="GO:0005737">
    <property type="term" value="C:cytoplasm"/>
    <property type="evidence" value="ECO:0007669"/>
    <property type="project" value="TreeGrafter"/>
</dbReference>
<evidence type="ECO:0000256" key="3">
    <source>
        <dbReference type="ARBA" id="ARBA00022737"/>
    </source>
</evidence>
<feature type="compositionally biased region" description="Basic and acidic residues" evidence="12">
    <location>
        <begin position="314"/>
        <end position="325"/>
    </location>
</feature>
<keyword evidence="5" id="KW-0862">Zinc</keyword>
<feature type="compositionally biased region" description="Pro residues" evidence="12">
    <location>
        <begin position="1"/>
        <end position="18"/>
    </location>
</feature>
<dbReference type="EMBL" id="MU167262">
    <property type="protein sequence ID" value="KAG0146335.1"/>
    <property type="molecule type" value="Genomic_DNA"/>
</dbReference>
<feature type="region of interest" description="Disordered" evidence="12">
    <location>
        <begin position="522"/>
        <end position="541"/>
    </location>
</feature>
<feature type="domain" description="C2H2-type" evidence="13">
    <location>
        <begin position="72"/>
        <end position="101"/>
    </location>
</feature>
<evidence type="ECO:0000256" key="12">
    <source>
        <dbReference type="SAM" id="MobiDB-lite"/>
    </source>
</evidence>
<feature type="region of interest" description="Disordered" evidence="12">
    <location>
        <begin position="407"/>
        <end position="448"/>
    </location>
</feature>
<evidence type="ECO:0000256" key="1">
    <source>
        <dbReference type="ARBA" id="ARBA00004123"/>
    </source>
</evidence>
<name>A0A9P6TC59_9BASI</name>
<keyword evidence="7" id="KW-0238">DNA-binding</keyword>
<dbReference type="SMART" id="SM00355">
    <property type="entry name" value="ZnF_C2H2"/>
    <property type="match status" value="2"/>
</dbReference>
<dbReference type="FunFam" id="3.30.160.60:FF:000089">
    <property type="entry name" value="DNA-binding protein creA"/>
    <property type="match status" value="1"/>
</dbReference>
<keyword evidence="9" id="KW-0539">Nucleus</keyword>
<feature type="compositionally biased region" description="Polar residues" evidence="12">
    <location>
        <begin position="407"/>
        <end position="423"/>
    </location>
</feature>
<dbReference type="GO" id="GO:0000978">
    <property type="term" value="F:RNA polymerase II cis-regulatory region sequence-specific DNA binding"/>
    <property type="evidence" value="ECO:0007669"/>
    <property type="project" value="TreeGrafter"/>
</dbReference>
<evidence type="ECO:0000256" key="11">
    <source>
        <dbReference type="PROSITE-ProRule" id="PRU00042"/>
    </source>
</evidence>
<evidence type="ECO:0000256" key="2">
    <source>
        <dbReference type="ARBA" id="ARBA00022723"/>
    </source>
</evidence>
<accession>A0A9P6TC59</accession>
<feature type="region of interest" description="Disordered" evidence="12">
    <location>
        <begin position="303"/>
        <end position="331"/>
    </location>
</feature>
<feature type="region of interest" description="Disordered" evidence="12">
    <location>
        <begin position="460"/>
        <end position="489"/>
    </location>
</feature>
<feature type="region of interest" description="Disordered" evidence="12">
    <location>
        <begin position="171"/>
        <end position="289"/>
    </location>
</feature>
<feature type="region of interest" description="Disordered" evidence="12">
    <location>
        <begin position="1"/>
        <end position="36"/>
    </location>
</feature>
<evidence type="ECO:0000259" key="13">
    <source>
        <dbReference type="PROSITE" id="PS50157"/>
    </source>
</evidence>
<dbReference type="InterPro" id="IPR051007">
    <property type="entry name" value="creA/MIG_C2H2-ZnF"/>
</dbReference>
<dbReference type="FunFam" id="3.30.160.60:FF:000072">
    <property type="entry name" value="zinc finger protein 143 isoform X1"/>
    <property type="match status" value="1"/>
</dbReference>
<dbReference type="PANTHER" id="PTHR47428">
    <property type="entry name" value="REGULATORY PROTEIN MIG1-RELATED"/>
    <property type="match status" value="1"/>
</dbReference>
<dbReference type="GO" id="GO:0000981">
    <property type="term" value="F:DNA-binding transcription factor activity, RNA polymerase II-specific"/>
    <property type="evidence" value="ECO:0007669"/>
    <property type="project" value="UniProtKB-ARBA"/>
</dbReference>
<gene>
    <name evidence="14" type="ORF">CROQUDRAFT_671211</name>
</gene>
<feature type="compositionally biased region" description="Polar residues" evidence="12">
    <location>
        <begin position="550"/>
        <end position="559"/>
    </location>
</feature>
<comment type="caution">
    <text evidence="14">The sequence shown here is derived from an EMBL/GenBank/DDBJ whole genome shotgun (WGS) entry which is preliminary data.</text>
</comment>
<evidence type="ECO:0000313" key="15">
    <source>
        <dbReference type="Proteomes" id="UP000886653"/>
    </source>
</evidence>
<feature type="domain" description="C2H2-type" evidence="13">
    <location>
        <begin position="44"/>
        <end position="71"/>
    </location>
</feature>
<keyword evidence="2" id="KW-0479">Metal-binding</keyword>
<evidence type="ECO:0000313" key="14">
    <source>
        <dbReference type="EMBL" id="KAG0146335.1"/>
    </source>
</evidence>
<protein>
    <recommendedName>
        <fullName evidence="13">C2H2-type domain-containing protein</fullName>
    </recommendedName>
</protein>
<evidence type="ECO:0000256" key="4">
    <source>
        <dbReference type="ARBA" id="ARBA00022771"/>
    </source>
</evidence>
<keyword evidence="8" id="KW-0804">Transcription</keyword>